<keyword evidence="3" id="KW-1133">Transmembrane helix</keyword>
<evidence type="ECO:0000256" key="1">
    <source>
        <dbReference type="SAM" id="Coils"/>
    </source>
</evidence>
<feature type="coiled-coil region" evidence="1">
    <location>
        <begin position="138"/>
        <end position="165"/>
    </location>
</feature>
<organism evidence="5 6">
    <name type="scientific">Subdoligranulum variabile DSM 15176</name>
    <dbReference type="NCBI Taxonomy" id="411471"/>
    <lineage>
        <taxon>Bacteria</taxon>
        <taxon>Bacillati</taxon>
        <taxon>Bacillota</taxon>
        <taxon>Clostridia</taxon>
        <taxon>Eubacteriales</taxon>
        <taxon>Oscillospiraceae</taxon>
        <taxon>Subdoligranulum</taxon>
    </lineage>
</organism>
<feature type="region of interest" description="Disordered" evidence="2">
    <location>
        <begin position="38"/>
        <end position="70"/>
    </location>
</feature>
<accession>D1PSL9</accession>
<feature type="chain" id="PRO_5003025129" description="LPXTG-motif cell wall anchor domain protein" evidence="4">
    <location>
        <begin position="29"/>
        <end position="1758"/>
    </location>
</feature>
<keyword evidence="3" id="KW-0472">Membrane</keyword>
<keyword evidence="3" id="KW-0812">Transmembrane</keyword>
<evidence type="ECO:0000313" key="6">
    <source>
        <dbReference type="Proteomes" id="UP000003438"/>
    </source>
</evidence>
<gene>
    <name evidence="5" type="ORF">SUBVAR_07402</name>
</gene>
<proteinExistence type="predicted"/>
<feature type="signal peptide" evidence="4">
    <location>
        <begin position="1"/>
        <end position="28"/>
    </location>
</feature>
<dbReference type="STRING" id="411471.SUBVAR_07402"/>
<feature type="compositionally biased region" description="Low complexity" evidence="2">
    <location>
        <begin position="38"/>
        <end position="48"/>
    </location>
</feature>
<dbReference type="RefSeq" id="WP_007048747.1">
    <property type="nucleotide sequence ID" value="NZ_GG704773.1"/>
</dbReference>
<protein>
    <recommendedName>
        <fullName evidence="7">LPXTG-motif cell wall anchor domain protein</fullName>
    </recommendedName>
</protein>
<evidence type="ECO:0000313" key="5">
    <source>
        <dbReference type="EMBL" id="EFB74305.1"/>
    </source>
</evidence>
<dbReference type="EMBL" id="ACBY02000078">
    <property type="protein sequence ID" value="EFB74305.1"/>
    <property type="molecule type" value="Genomic_DNA"/>
</dbReference>
<evidence type="ECO:0000256" key="3">
    <source>
        <dbReference type="SAM" id="Phobius"/>
    </source>
</evidence>
<dbReference type="Proteomes" id="UP000003438">
    <property type="component" value="Unassembled WGS sequence"/>
</dbReference>
<sequence>MNKPRLRQFLALFLVLCMLCSTTLPIYAEVPTGEVTPVETSVSVSTPENAASDAGTEKSSDDASSLSSATPETALSEAAQAFVDAVAALDREGILTAINAWGLASQAWQADQSNAELTAALEAATEASDAAAAPVYAAEDLYMALSDEEREIDAVKAAYSSLTALFISMQLAMQNPVVPGGGGDEPDLEEIATVLYGDLPDAPTGSYIGEYGLPVATGDTKISISAWKHDLLDASSKGRLDADALNETNAVMTVAKQDGTDYAIVPIAVQVEYPANGATTTVTLPDSVELLSYTSTAENLVVASEKERAQILNASYKDSSASASGFYVKATEDFSVTFTYSAPDGTTISKKLDVSINGSAESAVLPASNSNGVSTYANTPTPPFPTGRITKIEYVVSTWLVWFNGIEAYCCDNGLYAAPDGCPTYSFAYVSKLEPGQYTPGNHYANQVNIWGGLNQLSMGLLSKSHDANDFAGSSFAASAATTYSTTGNEVLKTAYEYYNDTQLWIIEHYPNSVAAQTYMKAAAALENNGLDVRPYLGNGGYYTFAYFPPAGYNWQRIVVIGPEIDEDDDTSELPETPEMQYYSADWTAPPQSASGSFDLTYTVHIDKSANITHEKLDDAIFKLTPNPSSGTISGGTWTIGDPQIVTTVDGAASATWTLHYEVTKTSTTTLSGKEGPYNTQEEANAAAEAAKNNAIAQLQNEAQSMVDAAIAEAKDQLAKITIDYEETTVPHGFDPTDSSSGSVSVPSNGSTTAVVANQPWQAHVTWEKRDALTGGRITEDAEYVFYEWNVDANEYEISSNYRVTRLENGLYTVTVTNPVYTDWTEGYVYYTQDNLGKFRIEEVTAPAGYTDAALQGTDWVEHWSQEFEITASDQTYSYTGDDADYNRPQGNKVIIKKIEAHTGEIIVDDAVFTLYQWNEERGLYEKSKDYAFVRDTEGLYTITCLHDDWSQYEEGNLYYEDTLCDVREDTVNSDGTTTEHPQYYTDYEPIDFFIDERAVTTDGQFVVVESKSPYGYYGDWTGSRETPNFEVEDAGKHAYYIRLTDDGSTITLTDSEYNAHVLTENKGGTLIELGDGSVVTLDVFSPALEEYDENNLFRNNPWYSTVVWEKRDALTGGLVDADTTFEIQEWNPEKGEYEKSTHYQVVRREDGKYTVHLIGDAFFEGWEGKQGVLYYHQANQGKYRIVELKAPASYNLKAWEHNTWVIGWSEEIIVHPDYPTYEFLGETASRNMPYKTKVLIKKVDNATGEFILPDTTWTLYEWNERNNQYEVSTNYKIVRREDGYYTVTTLHSDWTHYEEGYLYFEDTQTDYPDSGRWFSNEGKFLIVESQAPTGYYGDYWRNDEPGTHSTDNGSDLGKRGYAFTLTEDNGTLWLTNADYNAKILYNLDEGNATVVLADGRPTSVIINEEQQPSYKRDETSFGNTAKYGYVVFDRSQYNKKWAQTGDDDTYTTSYEATTSKLGDKIAAPEDTLWKNGKLFELEDYVTDLISGPVYYDVTLENIKSLDEVPSTMEYQLSAEKTITLALVSADWLEEPRSSYTGFVDLGYSPKQPTANETETITADDGHTFTGHLVGIEQTGDYGWVDMEIPATYYGWPDVKGIFLGSLVLPHNDNKPVYEGYETEILTYLGFNNKDYKIVDAEWTGNWEALPGSDMMNRSATFTISVYATGWIARYEEGEEGERTGTATASYSFEDTASQEDGLYHWLVTAHYKPASVWTVLQAAAAVLGIGLVIAAVVLILFILSRKRKEKKRTTEKV</sequence>
<keyword evidence="1" id="KW-0175">Coiled coil</keyword>
<dbReference type="OrthoDB" id="9804660at2"/>
<evidence type="ECO:0000256" key="4">
    <source>
        <dbReference type="SAM" id="SignalP"/>
    </source>
</evidence>
<reference evidence="5" key="1">
    <citation type="submission" date="2009-12" db="EMBL/GenBank/DDBJ databases">
        <authorList>
            <person name="Weinstock G."/>
            <person name="Sodergren E."/>
            <person name="Clifton S."/>
            <person name="Fulton L."/>
            <person name="Fulton B."/>
            <person name="Courtney L."/>
            <person name="Fronick C."/>
            <person name="Harrison M."/>
            <person name="Strong C."/>
            <person name="Farmer C."/>
            <person name="Delahaunty K."/>
            <person name="Markovic C."/>
            <person name="Hall O."/>
            <person name="Minx P."/>
            <person name="Tomlinson C."/>
            <person name="Mitreva M."/>
            <person name="Nelson J."/>
            <person name="Hou S."/>
            <person name="Wollam A."/>
            <person name="Pepin K.H."/>
            <person name="Johnson M."/>
            <person name="Bhonagiri V."/>
            <person name="Nash W.E."/>
            <person name="Warren W."/>
            <person name="Chinwalla A."/>
            <person name="Mardis E.R."/>
            <person name="Wilson R.K."/>
        </authorList>
    </citation>
    <scope>NUCLEOTIDE SEQUENCE [LARGE SCALE GENOMIC DNA]</scope>
    <source>
        <strain evidence="5">DSM 15176</strain>
    </source>
</reference>
<evidence type="ECO:0000256" key="2">
    <source>
        <dbReference type="SAM" id="MobiDB-lite"/>
    </source>
</evidence>
<keyword evidence="6" id="KW-1185">Reference proteome</keyword>
<name>D1PSL9_9FIRM</name>
<feature type="transmembrane region" description="Helical" evidence="3">
    <location>
        <begin position="1723"/>
        <end position="1744"/>
    </location>
</feature>
<comment type="caution">
    <text evidence="5">The sequence shown here is derived from an EMBL/GenBank/DDBJ whole genome shotgun (WGS) entry which is preliminary data.</text>
</comment>
<evidence type="ECO:0008006" key="7">
    <source>
        <dbReference type="Google" id="ProtNLM"/>
    </source>
</evidence>
<keyword evidence="4" id="KW-0732">Signal</keyword>
<dbReference type="HOGENOM" id="CLU_239160_0_0_9"/>